<protein>
    <submittedName>
        <fullName evidence="2">Uncharacterized protein</fullName>
    </submittedName>
</protein>
<proteinExistence type="predicted"/>
<dbReference type="Proteomes" id="UP001055553">
    <property type="component" value="Chromosome"/>
</dbReference>
<feature type="compositionally biased region" description="Basic and acidic residues" evidence="1">
    <location>
        <begin position="1"/>
        <end position="13"/>
    </location>
</feature>
<gene>
    <name evidence="2" type="ORF">MJ1_0524</name>
</gene>
<dbReference type="RefSeq" id="WP_258392992.1">
    <property type="nucleotide sequence ID" value="NZ_AP019769.1"/>
</dbReference>
<feature type="compositionally biased region" description="Polar residues" evidence="1">
    <location>
        <begin position="55"/>
        <end position="71"/>
    </location>
</feature>
<reference evidence="3" key="1">
    <citation type="journal article" date="2022" name="Int. J. Syst. Evol. Microbiol.">
        <title>Nanobdella aerobiophila gen. nov., sp. nov., a thermoacidophilic, obligate ectosymbiotic archaeon, and proposal of Nanobdellaceae fam. nov., Nanobdellales ord. nov. and Nanobdellia class. nov.</title>
        <authorList>
            <person name="Kato S."/>
            <person name="Ogasawara A."/>
            <person name="Itoh T."/>
            <person name="Sakai H.D."/>
            <person name="Shimizu M."/>
            <person name="Yuki M."/>
            <person name="Kaneko M."/>
            <person name="Takashina T."/>
            <person name="Ohkuma M."/>
        </authorList>
    </citation>
    <scope>NUCLEOTIDE SEQUENCE [LARGE SCALE GENOMIC DNA]</scope>
    <source>
        <strain evidence="3">MJ1</strain>
    </source>
</reference>
<keyword evidence="3" id="KW-1185">Reference proteome</keyword>
<evidence type="ECO:0000256" key="1">
    <source>
        <dbReference type="SAM" id="MobiDB-lite"/>
    </source>
</evidence>
<name>A0A915SIJ2_9ARCH</name>
<dbReference type="GeneID" id="74568471"/>
<dbReference type="KEGG" id="naer:MJ1_0524"/>
<dbReference type="AlphaFoldDB" id="A0A915SIJ2"/>
<evidence type="ECO:0000313" key="2">
    <source>
        <dbReference type="EMBL" id="BBL45677.1"/>
    </source>
</evidence>
<feature type="compositionally biased region" description="Low complexity" evidence="1">
    <location>
        <begin position="25"/>
        <end position="43"/>
    </location>
</feature>
<sequence>MVLDFLKRNKNQDDMDDMQAGYDFPPQQNFPGNMMNNGFMNSQPIPPQQNFPQFDSGQINPQSFMPNLPPQMQNDITGVVQSLNAKLDTISSKLDNIIMLLNNMLQYYQYMFRR</sequence>
<dbReference type="EMBL" id="AP019769">
    <property type="protein sequence ID" value="BBL45677.1"/>
    <property type="molecule type" value="Genomic_DNA"/>
</dbReference>
<accession>A0A915SIJ2</accession>
<evidence type="ECO:0000313" key="3">
    <source>
        <dbReference type="Proteomes" id="UP001055553"/>
    </source>
</evidence>
<feature type="region of interest" description="Disordered" evidence="1">
    <location>
        <begin position="1"/>
        <end position="71"/>
    </location>
</feature>
<organism evidence="2 3">
    <name type="scientific">Nanobdella aerobiophila</name>
    <dbReference type="NCBI Taxonomy" id="2586965"/>
    <lineage>
        <taxon>Archaea</taxon>
        <taxon>Nanobdellota</taxon>
        <taxon>Nanobdellia</taxon>
        <taxon>Nanobdellales</taxon>
        <taxon>Nanobdellaceae</taxon>
        <taxon>Nanobdella</taxon>
    </lineage>
</organism>